<evidence type="ECO:0000313" key="1">
    <source>
        <dbReference type="EMBL" id="KAJ7970620.1"/>
    </source>
</evidence>
<comment type="caution">
    <text evidence="1">The sequence shown here is derived from an EMBL/GenBank/DDBJ whole genome shotgun (WGS) entry which is preliminary data.</text>
</comment>
<accession>A0AAD7PX54</accession>
<protein>
    <submittedName>
        <fullName evidence="1">Prohibitin-3, mitochondrial</fullName>
    </submittedName>
</protein>
<dbReference type="EMBL" id="JARAOO010000004">
    <property type="protein sequence ID" value="KAJ7970620.1"/>
    <property type="molecule type" value="Genomic_DNA"/>
</dbReference>
<dbReference type="AlphaFoldDB" id="A0AAD7PX54"/>
<dbReference type="Proteomes" id="UP001163823">
    <property type="component" value="Chromosome 4"/>
</dbReference>
<sequence>MGLIELRRIEASRKVAATLAKTPNVSILNVDAGLPGQIFYNIKPIIWKSNPQTLVSEQHRNWCRFKIFCTL</sequence>
<organism evidence="1 2">
    <name type="scientific">Quillaja saponaria</name>
    <name type="common">Soap bark tree</name>
    <dbReference type="NCBI Taxonomy" id="32244"/>
    <lineage>
        <taxon>Eukaryota</taxon>
        <taxon>Viridiplantae</taxon>
        <taxon>Streptophyta</taxon>
        <taxon>Embryophyta</taxon>
        <taxon>Tracheophyta</taxon>
        <taxon>Spermatophyta</taxon>
        <taxon>Magnoliopsida</taxon>
        <taxon>eudicotyledons</taxon>
        <taxon>Gunneridae</taxon>
        <taxon>Pentapetalae</taxon>
        <taxon>rosids</taxon>
        <taxon>fabids</taxon>
        <taxon>Fabales</taxon>
        <taxon>Quillajaceae</taxon>
        <taxon>Quillaja</taxon>
    </lineage>
</organism>
<proteinExistence type="predicted"/>
<evidence type="ECO:0000313" key="2">
    <source>
        <dbReference type="Proteomes" id="UP001163823"/>
    </source>
</evidence>
<name>A0AAD7PX54_QUISA</name>
<reference evidence="1" key="1">
    <citation type="journal article" date="2023" name="Science">
        <title>Elucidation of the pathway for biosynthesis of saponin adjuvants from the soapbark tree.</title>
        <authorList>
            <person name="Reed J."/>
            <person name="Orme A."/>
            <person name="El-Demerdash A."/>
            <person name="Owen C."/>
            <person name="Martin L.B.B."/>
            <person name="Misra R.C."/>
            <person name="Kikuchi S."/>
            <person name="Rejzek M."/>
            <person name="Martin A.C."/>
            <person name="Harkess A."/>
            <person name="Leebens-Mack J."/>
            <person name="Louveau T."/>
            <person name="Stephenson M.J."/>
            <person name="Osbourn A."/>
        </authorList>
    </citation>
    <scope>NUCLEOTIDE SEQUENCE</scope>
    <source>
        <strain evidence="1">S10</strain>
    </source>
</reference>
<keyword evidence="2" id="KW-1185">Reference proteome</keyword>
<dbReference type="KEGG" id="qsa:O6P43_008776"/>
<gene>
    <name evidence="1" type="ORF">O6P43_008776</name>
</gene>